<evidence type="ECO:0000313" key="3">
    <source>
        <dbReference type="Proteomes" id="UP000235371"/>
    </source>
</evidence>
<feature type="compositionally biased region" description="Low complexity" evidence="1">
    <location>
        <begin position="176"/>
        <end position="186"/>
    </location>
</feature>
<evidence type="ECO:0000313" key="2">
    <source>
        <dbReference type="EMBL" id="PMD65331.1"/>
    </source>
</evidence>
<dbReference type="STRING" id="1095630.A0A2J6TQN3"/>
<dbReference type="AlphaFoldDB" id="A0A2J6TQN3"/>
<evidence type="ECO:0000256" key="1">
    <source>
        <dbReference type="SAM" id="MobiDB-lite"/>
    </source>
</evidence>
<name>A0A2J6TQN3_9HELO</name>
<dbReference type="Proteomes" id="UP000235371">
    <property type="component" value="Unassembled WGS sequence"/>
</dbReference>
<feature type="region of interest" description="Disordered" evidence="1">
    <location>
        <begin position="141"/>
        <end position="187"/>
    </location>
</feature>
<feature type="compositionally biased region" description="Low complexity" evidence="1">
    <location>
        <begin position="267"/>
        <end position="279"/>
    </location>
</feature>
<gene>
    <name evidence="2" type="ORF">K444DRAFT_177464</name>
</gene>
<feature type="compositionally biased region" description="Polar residues" evidence="1">
    <location>
        <begin position="143"/>
        <end position="158"/>
    </location>
</feature>
<accession>A0A2J6TQN3</accession>
<feature type="region of interest" description="Disordered" evidence="1">
    <location>
        <begin position="253"/>
        <end position="279"/>
    </location>
</feature>
<keyword evidence="3" id="KW-1185">Reference proteome</keyword>
<dbReference type="InParanoid" id="A0A2J6TQN3"/>
<protein>
    <submittedName>
        <fullName evidence="2">Uncharacterized protein</fullName>
    </submittedName>
</protein>
<dbReference type="OrthoDB" id="3565173at2759"/>
<reference evidence="2 3" key="1">
    <citation type="submission" date="2016-04" db="EMBL/GenBank/DDBJ databases">
        <title>A degradative enzymes factory behind the ericoid mycorrhizal symbiosis.</title>
        <authorList>
            <consortium name="DOE Joint Genome Institute"/>
            <person name="Martino E."/>
            <person name="Morin E."/>
            <person name="Grelet G."/>
            <person name="Kuo A."/>
            <person name="Kohler A."/>
            <person name="Daghino S."/>
            <person name="Barry K."/>
            <person name="Choi C."/>
            <person name="Cichocki N."/>
            <person name="Clum A."/>
            <person name="Copeland A."/>
            <person name="Hainaut M."/>
            <person name="Haridas S."/>
            <person name="Labutti K."/>
            <person name="Lindquist E."/>
            <person name="Lipzen A."/>
            <person name="Khouja H.-R."/>
            <person name="Murat C."/>
            <person name="Ohm R."/>
            <person name="Olson A."/>
            <person name="Spatafora J."/>
            <person name="Veneault-Fourrey C."/>
            <person name="Henrissat B."/>
            <person name="Grigoriev I."/>
            <person name="Martin F."/>
            <person name="Perotto S."/>
        </authorList>
    </citation>
    <scope>NUCLEOTIDE SEQUENCE [LARGE SCALE GENOMIC DNA]</scope>
    <source>
        <strain evidence="2 3">E</strain>
    </source>
</reference>
<proteinExistence type="predicted"/>
<sequence length="336" mass="36567">MGIDGVDLNDDANRSLFADIVLFKTNILRDDMLFIGPDQPTQRAVQAIAHNLDLEYEFSLATGNARITRRLAFHTSDDTVAHFQGLSTSQWQTHAGHPPPVPNFWDDSLVIDQDFPLGNDGEDRAPLDLCSWLQDLGPPAGSVSGTLEVTDRTGQAESFPSADKGQEQSHHHSPSRHSAPSRASPSLEIENEISYFDDIRVANSPPLRPIRVNLQPSPSPPPTNRGIRRSSSRPSQEDAVLMSFAADGSDTFETGIATGSKSHVSNGDSSGRPGRFSSRRASLGSIARASSKAVKALGACWRCRVLRDKVIQVSPSLSRHLWAKADKDYVGHCEVL</sequence>
<dbReference type="RefSeq" id="XP_024742235.1">
    <property type="nucleotide sequence ID" value="XM_024870788.1"/>
</dbReference>
<feature type="compositionally biased region" description="Polar residues" evidence="1">
    <location>
        <begin position="257"/>
        <end position="266"/>
    </location>
</feature>
<organism evidence="2 3">
    <name type="scientific">Hyaloscypha bicolor E</name>
    <dbReference type="NCBI Taxonomy" id="1095630"/>
    <lineage>
        <taxon>Eukaryota</taxon>
        <taxon>Fungi</taxon>
        <taxon>Dikarya</taxon>
        <taxon>Ascomycota</taxon>
        <taxon>Pezizomycotina</taxon>
        <taxon>Leotiomycetes</taxon>
        <taxon>Helotiales</taxon>
        <taxon>Hyaloscyphaceae</taxon>
        <taxon>Hyaloscypha</taxon>
        <taxon>Hyaloscypha bicolor</taxon>
    </lineage>
</organism>
<dbReference type="EMBL" id="KZ613746">
    <property type="protein sequence ID" value="PMD65331.1"/>
    <property type="molecule type" value="Genomic_DNA"/>
</dbReference>
<feature type="region of interest" description="Disordered" evidence="1">
    <location>
        <begin position="207"/>
        <end position="237"/>
    </location>
</feature>
<dbReference type="GeneID" id="36578870"/>